<feature type="non-terminal residue" evidence="1">
    <location>
        <position position="1"/>
    </location>
</feature>
<reference evidence="1" key="1">
    <citation type="submission" date="2021-01" db="EMBL/GenBank/DDBJ databases">
        <title>Fulvivirga kasyanovii gen. nov., sp nov., a novel member of the phylum Bacteroidetes isolated from seawater in a mussel farm.</title>
        <authorList>
            <person name="Zhao L.-H."/>
            <person name="Wang Z.-J."/>
        </authorList>
    </citation>
    <scope>NUCLEOTIDE SEQUENCE</scope>
    <source>
        <strain evidence="1">2943</strain>
    </source>
</reference>
<protein>
    <submittedName>
        <fullName evidence="1">Uncharacterized protein</fullName>
    </submittedName>
</protein>
<gene>
    <name evidence="1" type="ORF">JL102_22810</name>
    <name evidence="2" type="ORF">JL102_23260</name>
</gene>
<sequence length="58" mass="6831">AYWTYVYYQGEGNAARWLQANRGLDYNTNKAERGMVHTLALERVATWRYVLTKGIFSR</sequence>
<dbReference type="Proteomes" id="UP000659388">
    <property type="component" value="Unassembled WGS sequence"/>
</dbReference>
<dbReference type="EMBL" id="JAESIY010000022">
    <property type="protein sequence ID" value="MBL3658996.1"/>
    <property type="molecule type" value="Genomic_DNA"/>
</dbReference>
<comment type="caution">
    <text evidence="1">The sequence shown here is derived from an EMBL/GenBank/DDBJ whole genome shotgun (WGS) entry which is preliminary data.</text>
</comment>
<keyword evidence="3" id="KW-1185">Reference proteome</keyword>
<dbReference type="AlphaFoldDB" id="A0A937FBL0"/>
<name>A0A937FBL0_9BACT</name>
<evidence type="ECO:0000313" key="3">
    <source>
        <dbReference type="Proteomes" id="UP000659388"/>
    </source>
</evidence>
<accession>A0A937FBL0</accession>
<evidence type="ECO:0000313" key="1">
    <source>
        <dbReference type="EMBL" id="MBL3658996.1"/>
    </source>
</evidence>
<evidence type="ECO:0000313" key="2">
    <source>
        <dbReference type="EMBL" id="MBL3659084.1"/>
    </source>
</evidence>
<dbReference type="EMBL" id="JAESIY010000028">
    <property type="protein sequence ID" value="MBL3659084.1"/>
    <property type="molecule type" value="Genomic_DNA"/>
</dbReference>
<organism evidence="1 3">
    <name type="scientific">Fulvivirga sediminis</name>
    <dbReference type="NCBI Taxonomy" id="2803949"/>
    <lineage>
        <taxon>Bacteria</taxon>
        <taxon>Pseudomonadati</taxon>
        <taxon>Bacteroidota</taxon>
        <taxon>Cytophagia</taxon>
        <taxon>Cytophagales</taxon>
        <taxon>Fulvivirgaceae</taxon>
        <taxon>Fulvivirga</taxon>
    </lineage>
</organism>
<proteinExistence type="predicted"/>